<sequence>MEDTRSETTGDGSATSKIVEKNYKEEWGHGLRLRAFHDGTLQVSYTFNDETFECTLQDPRTIRSSTLPLAMSSSLLEDIKKSSLEVALAHLPGRIKAYVARRQQVLDTERKHGSRLRGGKVQTAGSCTFVRLDMLLTIEGSDGVLRLDLSYDDFSPHPRRTVVSCEAPDNFVELVRSRAEGIRDLLQSSLLDEACDVLSSTQRCARERRQGTTRRHFEAVWFLHLV</sequence>
<evidence type="ECO:0000313" key="1">
    <source>
        <dbReference type="EMBL" id="KAH9362698.1"/>
    </source>
</evidence>
<name>A0A9J6FI18_HAELO</name>
<dbReference type="OrthoDB" id="10266379at2759"/>
<proteinExistence type="predicted"/>
<comment type="caution">
    <text evidence="1">The sequence shown here is derived from an EMBL/GenBank/DDBJ whole genome shotgun (WGS) entry which is preliminary data.</text>
</comment>
<dbReference type="EMBL" id="JABSTR010000001">
    <property type="protein sequence ID" value="KAH9362698.1"/>
    <property type="molecule type" value="Genomic_DNA"/>
</dbReference>
<dbReference type="AlphaFoldDB" id="A0A9J6FI18"/>
<protein>
    <submittedName>
        <fullName evidence="1">Uncharacterized protein</fullName>
    </submittedName>
</protein>
<evidence type="ECO:0000313" key="2">
    <source>
        <dbReference type="Proteomes" id="UP000821853"/>
    </source>
</evidence>
<organism evidence="1 2">
    <name type="scientific">Haemaphysalis longicornis</name>
    <name type="common">Bush tick</name>
    <dbReference type="NCBI Taxonomy" id="44386"/>
    <lineage>
        <taxon>Eukaryota</taxon>
        <taxon>Metazoa</taxon>
        <taxon>Ecdysozoa</taxon>
        <taxon>Arthropoda</taxon>
        <taxon>Chelicerata</taxon>
        <taxon>Arachnida</taxon>
        <taxon>Acari</taxon>
        <taxon>Parasitiformes</taxon>
        <taxon>Ixodida</taxon>
        <taxon>Ixodoidea</taxon>
        <taxon>Ixodidae</taxon>
        <taxon>Haemaphysalinae</taxon>
        <taxon>Haemaphysalis</taxon>
    </lineage>
</organism>
<dbReference type="VEuPathDB" id="VectorBase:HLOH_063618"/>
<accession>A0A9J6FI18</accession>
<dbReference type="Proteomes" id="UP000821853">
    <property type="component" value="Chromosome 1"/>
</dbReference>
<keyword evidence="2" id="KW-1185">Reference proteome</keyword>
<gene>
    <name evidence="1" type="ORF">HPB48_001205</name>
</gene>
<reference evidence="1 2" key="1">
    <citation type="journal article" date="2020" name="Cell">
        <title>Large-Scale Comparative Analyses of Tick Genomes Elucidate Their Genetic Diversity and Vector Capacities.</title>
        <authorList>
            <consortium name="Tick Genome and Microbiome Consortium (TIGMIC)"/>
            <person name="Jia N."/>
            <person name="Wang J."/>
            <person name="Shi W."/>
            <person name="Du L."/>
            <person name="Sun Y."/>
            <person name="Zhan W."/>
            <person name="Jiang J.F."/>
            <person name="Wang Q."/>
            <person name="Zhang B."/>
            <person name="Ji P."/>
            <person name="Bell-Sakyi L."/>
            <person name="Cui X.M."/>
            <person name="Yuan T.T."/>
            <person name="Jiang B.G."/>
            <person name="Yang W.F."/>
            <person name="Lam T.T."/>
            <person name="Chang Q.C."/>
            <person name="Ding S.J."/>
            <person name="Wang X.J."/>
            <person name="Zhu J.G."/>
            <person name="Ruan X.D."/>
            <person name="Zhao L."/>
            <person name="Wei J.T."/>
            <person name="Ye R.Z."/>
            <person name="Que T.C."/>
            <person name="Du C.H."/>
            <person name="Zhou Y.H."/>
            <person name="Cheng J.X."/>
            <person name="Dai P.F."/>
            <person name="Guo W.B."/>
            <person name="Han X.H."/>
            <person name="Huang E.J."/>
            <person name="Li L.F."/>
            <person name="Wei W."/>
            <person name="Gao Y.C."/>
            <person name="Liu J.Z."/>
            <person name="Shao H.Z."/>
            <person name="Wang X."/>
            <person name="Wang C.C."/>
            <person name="Yang T.C."/>
            <person name="Huo Q.B."/>
            <person name="Li W."/>
            <person name="Chen H.Y."/>
            <person name="Chen S.E."/>
            <person name="Zhou L.G."/>
            <person name="Ni X.B."/>
            <person name="Tian J.H."/>
            <person name="Sheng Y."/>
            <person name="Liu T."/>
            <person name="Pan Y.S."/>
            <person name="Xia L.Y."/>
            <person name="Li J."/>
            <person name="Zhao F."/>
            <person name="Cao W.C."/>
        </authorList>
    </citation>
    <scope>NUCLEOTIDE SEQUENCE [LARGE SCALE GENOMIC DNA]</scope>
    <source>
        <strain evidence="1">HaeL-2018</strain>
    </source>
</reference>